<dbReference type="AlphaFoldDB" id="A0A221W7K0"/>
<evidence type="ECO:0000313" key="2">
    <source>
        <dbReference type="Proteomes" id="UP000204221"/>
    </source>
</evidence>
<sequence>MTEPETVARTASAGLVEVQVGAVAAQVPILRTVAADIAMREDLDLDAIDDLRMAVDEACSLLVSIAAPEARLTCCFLPSEQDITITAEVRSRVDRPDFTDAMGWQVLSALTDSVTDHVEPSGDGDLVRIELVRRRTEQADR</sequence>
<reference evidence="1 2" key="1">
    <citation type="submission" date="2017-07" db="EMBL/GenBank/DDBJ databases">
        <title>Complete genome sequence of Actinoalloteichus hoggarensis DSM 45943, type strain of Actinoalloteichus hoggarensis.</title>
        <authorList>
            <person name="Ruckert C."/>
            <person name="Nouioui I."/>
            <person name="Willmese J."/>
            <person name="van Wezel G."/>
            <person name="Klenk H.-P."/>
            <person name="Kalinowski J."/>
            <person name="Zotchev S.B."/>
        </authorList>
    </citation>
    <scope>NUCLEOTIDE SEQUENCE [LARGE SCALE GENOMIC DNA]</scope>
    <source>
        <strain evidence="1 2">DSM 45943</strain>
    </source>
</reference>
<dbReference type="Gene3D" id="3.30.565.10">
    <property type="entry name" value="Histidine kinase-like ATPase, C-terminal domain"/>
    <property type="match status" value="1"/>
</dbReference>
<dbReference type="OrthoDB" id="3694612at2"/>
<protein>
    <submittedName>
        <fullName evidence="1">Anti-sigma-F factor RsbW</fullName>
    </submittedName>
</protein>
<keyword evidence="2" id="KW-1185">Reference proteome</keyword>
<gene>
    <name evidence="1" type="primary">rsbW3</name>
    <name evidence="1" type="ORF">AHOG_21310</name>
</gene>
<name>A0A221W7K0_9PSEU</name>
<dbReference type="Proteomes" id="UP000204221">
    <property type="component" value="Chromosome"/>
</dbReference>
<dbReference type="InterPro" id="IPR036890">
    <property type="entry name" value="HATPase_C_sf"/>
</dbReference>
<dbReference type="EMBL" id="CP022521">
    <property type="protein sequence ID" value="ASO21878.1"/>
    <property type="molecule type" value="Genomic_DNA"/>
</dbReference>
<dbReference type="RefSeq" id="WP_093942950.1">
    <property type="nucleotide sequence ID" value="NZ_CP022521.1"/>
</dbReference>
<organism evidence="1 2">
    <name type="scientific">Actinoalloteichus hoggarensis</name>
    <dbReference type="NCBI Taxonomy" id="1470176"/>
    <lineage>
        <taxon>Bacteria</taxon>
        <taxon>Bacillati</taxon>
        <taxon>Actinomycetota</taxon>
        <taxon>Actinomycetes</taxon>
        <taxon>Pseudonocardiales</taxon>
        <taxon>Pseudonocardiaceae</taxon>
        <taxon>Actinoalloteichus</taxon>
    </lineage>
</organism>
<evidence type="ECO:0000313" key="1">
    <source>
        <dbReference type="EMBL" id="ASO21878.1"/>
    </source>
</evidence>
<dbReference type="KEGG" id="ahg:AHOG_21310"/>
<proteinExistence type="predicted"/>
<accession>A0A221W7K0</accession>